<dbReference type="EC" id="2.7.7.49" evidence="1"/>
<dbReference type="InterPro" id="IPR043128">
    <property type="entry name" value="Rev_trsase/Diguanyl_cyclase"/>
</dbReference>
<keyword evidence="7" id="KW-0378">Hydrolase</keyword>
<proteinExistence type="predicted"/>
<dbReference type="InterPro" id="IPR050951">
    <property type="entry name" value="Retrovirus_Pol_polyprotein"/>
</dbReference>
<evidence type="ECO:0000256" key="9">
    <source>
        <dbReference type="SAM" id="MobiDB-lite"/>
    </source>
</evidence>
<keyword evidence="8" id="KW-0695">RNA-directed DNA polymerase</keyword>
<evidence type="ECO:0000259" key="10">
    <source>
        <dbReference type="PROSITE" id="PS50878"/>
    </source>
</evidence>
<dbReference type="Pfam" id="PF00078">
    <property type="entry name" value="RVT_1"/>
    <property type="match status" value="1"/>
</dbReference>
<dbReference type="PROSITE" id="PS50994">
    <property type="entry name" value="INTEGRASE"/>
    <property type="match status" value="1"/>
</dbReference>
<dbReference type="Gene3D" id="3.10.10.10">
    <property type="entry name" value="HIV Type 1 Reverse Transcriptase, subunit A, domain 1"/>
    <property type="match status" value="1"/>
</dbReference>
<dbReference type="FunFam" id="3.30.70.270:FF:000020">
    <property type="entry name" value="Transposon Tf2-6 polyprotein-like Protein"/>
    <property type="match status" value="1"/>
</dbReference>
<protein>
    <recommendedName>
        <fullName evidence="1">RNA-directed DNA polymerase</fullName>
        <ecNumber evidence="1">2.7.7.49</ecNumber>
    </recommendedName>
</protein>
<evidence type="ECO:0000256" key="6">
    <source>
        <dbReference type="ARBA" id="ARBA00022759"/>
    </source>
</evidence>
<keyword evidence="3" id="KW-0808">Transferase</keyword>
<evidence type="ECO:0000256" key="5">
    <source>
        <dbReference type="ARBA" id="ARBA00022722"/>
    </source>
</evidence>
<keyword evidence="2" id="KW-0645">Protease</keyword>
<dbReference type="InterPro" id="IPR021109">
    <property type="entry name" value="Peptidase_aspartic_dom_sf"/>
</dbReference>
<evidence type="ECO:0000313" key="12">
    <source>
        <dbReference type="Proteomes" id="UP000046395"/>
    </source>
</evidence>
<accession>A0A5S6QGI7</accession>
<dbReference type="STRING" id="70415.A0A5S6QGI7"/>
<evidence type="ECO:0000256" key="8">
    <source>
        <dbReference type="ARBA" id="ARBA00022918"/>
    </source>
</evidence>
<evidence type="ECO:0000256" key="2">
    <source>
        <dbReference type="ARBA" id="ARBA00022670"/>
    </source>
</evidence>
<dbReference type="GO" id="GO:0003964">
    <property type="term" value="F:RNA-directed DNA polymerase activity"/>
    <property type="evidence" value="ECO:0007669"/>
    <property type="project" value="UniProtKB-KW"/>
</dbReference>
<dbReference type="Pfam" id="PF17921">
    <property type="entry name" value="Integrase_H2C2"/>
    <property type="match status" value="1"/>
</dbReference>
<keyword evidence="12" id="KW-1185">Reference proteome</keyword>
<dbReference type="CDD" id="cd09274">
    <property type="entry name" value="RNase_HI_RT_Ty3"/>
    <property type="match status" value="1"/>
</dbReference>
<feature type="domain" description="Integrase catalytic" evidence="11">
    <location>
        <begin position="1035"/>
        <end position="1203"/>
    </location>
</feature>
<dbReference type="SUPFAM" id="SSF56672">
    <property type="entry name" value="DNA/RNA polymerases"/>
    <property type="match status" value="1"/>
</dbReference>
<dbReference type="InterPro" id="IPR043502">
    <property type="entry name" value="DNA/RNA_pol_sf"/>
</dbReference>
<dbReference type="FunFam" id="3.30.420.10:FF:000032">
    <property type="entry name" value="Retrovirus-related Pol polyprotein from transposon 297-like Protein"/>
    <property type="match status" value="1"/>
</dbReference>
<dbReference type="GO" id="GO:0015074">
    <property type="term" value="P:DNA integration"/>
    <property type="evidence" value="ECO:0007669"/>
    <property type="project" value="InterPro"/>
</dbReference>
<feature type="compositionally biased region" description="Basic and acidic residues" evidence="9">
    <location>
        <begin position="1331"/>
        <end position="1345"/>
    </location>
</feature>
<keyword evidence="5" id="KW-0540">Nuclease</keyword>
<keyword evidence="6" id="KW-0255">Endonuclease</keyword>
<dbReference type="InterPro" id="IPR054465">
    <property type="entry name" value="Integrase_p58-like_C"/>
</dbReference>
<evidence type="ECO:0000259" key="11">
    <source>
        <dbReference type="PROSITE" id="PS50994"/>
    </source>
</evidence>
<dbReference type="Pfam" id="PF17917">
    <property type="entry name" value="RT_RNaseH"/>
    <property type="match status" value="1"/>
</dbReference>
<dbReference type="Gene3D" id="3.30.420.10">
    <property type="entry name" value="Ribonuclease H-like superfamily/Ribonuclease H"/>
    <property type="match status" value="1"/>
</dbReference>
<dbReference type="GO" id="GO:0008233">
    <property type="term" value="F:peptidase activity"/>
    <property type="evidence" value="ECO:0007669"/>
    <property type="project" value="UniProtKB-KW"/>
</dbReference>
<feature type="compositionally biased region" description="Basic and acidic residues" evidence="9">
    <location>
        <begin position="8"/>
        <end position="20"/>
    </location>
</feature>
<feature type="domain" description="Reverse transcriptase" evidence="10">
    <location>
        <begin position="479"/>
        <end position="658"/>
    </location>
</feature>
<dbReference type="WBParaSite" id="TMUE_2000006516.1">
    <property type="protein sequence ID" value="TMUE_2000006516.1"/>
    <property type="gene ID" value="WBGene00299632"/>
</dbReference>
<dbReference type="FunFam" id="3.10.10.10:FF:000007">
    <property type="entry name" value="Retrovirus-related Pol polyprotein from transposon 17.6-like Protein"/>
    <property type="match status" value="1"/>
</dbReference>
<dbReference type="SUPFAM" id="SSF53098">
    <property type="entry name" value="Ribonuclease H-like"/>
    <property type="match status" value="1"/>
</dbReference>
<organism evidence="12 13">
    <name type="scientific">Trichuris muris</name>
    <name type="common">Mouse whipworm</name>
    <dbReference type="NCBI Taxonomy" id="70415"/>
    <lineage>
        <taxon>Eukaryota</taxon>
        <taxon>Metazoa</taxon>
        <taxon>Ecdysozoa</taxon>
        <taxon>Nematoda</taxon>
        <taxon>Enoplea</taxon>
        <taxon>Dorylaimia</taxon>
        <taxon>Trichinellida</taxon>
        <taxon>Trichuridae</taxon>
        <taxon>Trichuris</taxon>
    </lineage>
</organism>
<dbReference type="FunFam" id="3.10.20.370:FF:000001">
    <property type="entry name" value="Retrovirus-related Pol polyprotein from transposon 17.6-like protein"/>
    <property type="match status" value="1"/>
</dbReference>
<dbReference type="PANTHER" id="PTHR37984">
    <property type="entry name" value="PROTEIN CBG26694"/>
    <property type="match status" value="1"/>
</dbReference>
<dbReference type="GO" id="GO:0004519">
    <property type="term" value="F:endonuclease activity"/>
    <property type="evidence" value="ECO:0007669"/>
    <property type="project" value="UniProtKB-KW"/>
</dbReference>
<evidence type="ECO:0000313" key="13">
    <source>
        <dbReference type="WBParaSite" id="TMUE_2000006516.1"/>
    </source>
</evidence>
<dbReference type="InterPro" id="IPR001584">
    <property type="entry name" value="Integrase_cat-core"/>
</dbReference>
<keyword evidence="4" id="KW-0548">Nucleotidyltransferase</keyword>
<dbReference type="Gene3D" id="1.10.340.70">
    <property type="match status" value="1"/>
</dbReference>
<feature type="region of interest" description="Disordered" evidence="9">
    <location>
        <begin position="1"/>
        <end position="20"/>
    </location>
</feature>
<dbReference type="SUPFAM" id="SSF50630">
    <property type="entry name" value="Acid proteases"/>
    <property type="match status" value="1"/>
</dbReference>
<evidence type="ECO:0000256" key="4">
    <source>
        <dbReference type="ARBA" id="ARBA00022695"/>
    </source>
</evidence>
<dbReference type="InterPro" id="IPR036397">
    <property type="entry name" value="RNaseH_sf"/>
</dbReference>
<dbReference type="InterPro" id="IPR012337">
    <property type="entry name" value="RNaseH-like_sf"/>
</dbReference>
<dbReference type="Gene3D" id="3.30.70.270">
    <property type="match status" value="2"/>
</dbReference>
<dbReference type="InterPro" id="IPR041373">
    <property type="entry name" value="RT_RNaseH"/>
</dbReference>
<feature type="compositionally biased region" description="Basic and acidic residues" evidence="9">
    <location>
        <begin position="210"/>
        <end position="225"/>
    </location>
</feature>
<evidence type="ECO:0000256" key="7">
    <source>
        <dbReference type="ARBA" id="ARBA00022801"/>
    </source>
</evidence>
<evidence type="ECO:0000256" key="1">
    <source>
        <dbReference type="ARBA" id="ARBA00012493"/>
    </source>
</evidence>
<dbReference type="GO" id="GO:0042575">
    <property type="term" value="C:DNA polymerase complex"/>
    <property type="evidence" value="ECO:0007669"/>
    <property type="project" value="UniProtKB-ARBA"/>
</dbReference>
<sequence length="1366" mass="154552">MSSNGLRSRRDATNGDRGRMRECEAHAWGNRPFAGASIGFQRPPQQLEAGGNVKVWLQRFEDYALDCGIPTESWSSAAVSLLSDGMYEIVRDNGLGRLSSFQQLSGFLKTRFCRPESAVERYLAFQRRKQSVAETAFVFGEAIRSLGRQAGITSDEVLRNQYITGLSSYKVVESLLCQPPETFDQAVEHAKRVEEAETLLNTMAATMSNDPKRPDSRTTGKRPESKTTSSQFFKLTTVDAVGRASTTALIGPLGENSGAVSSDIVLLNVDGIVGGERQSILIDSGSAVTLVHKEAYRRWSEPPHLAATECSILAANGSSIPTIGVCRVQFCFGTKTVCHPAYIVEGVPLSCVIGADFLMQHGCVVDAKRQTLTVGEVSVPMRCNLTPPKVPTSDGSWGSPAFYSVLVDSSLPRPEQCKDDFRSLLNQYDDVFASGEDLGRTDVVQHRIDTGDSRPCRQPPRRIPFHQRQIVEEETQRMLRQGVIEPAHGPWASPVVLVRKKDGSYRFCVDYRRLNGITYKDAYPLPRIDDTLQLLGGAKWFSTLDLASGFWQVAVHPEDRVKTAFCTPTGLYQFKVMPFGLCNAPSTFQRLMEVILGSLRSTSCLVYLDDIIIHSRTEEEHVQRLREVFRRLRDAGLKLNMEKCQFFKKEVRYLGHVVSRDGVRVDPEKTEAVDNWPRPTSPKELKQFLGLASYYRRFVSSFATIAEPMNKLMKKSSRWNWTSECEASFHELKARLTSAPTLSFPDFNLPFVLDTDSSNCGLGAVLAQVVDGKEVVVAYASRSMSKAERRYSTTRQEMLALVWAVRHFRPYLYGKQFRARTDHNSLRWLQSFKEPEGQVARWLELLSSYNFEVEHRAGRKHGNADALSRVPDYVQKNSISIVNHLVKLRSWLPNVDAQEMLQAQRSDPEIGTVLEWTEKESWPEQSPTGANRALRYLWCQKGQFSIRGRLLYRRWVPVLPPGRGVTTWLLVIPKSLIPRLLESAHDGPAGGHLGGKKTFEKLRRSFYWPNQREDVANWCESCEACARRKSGGSKRPRAPLQQQCIGNPWERICLDFLGPFTETTAGNRYLLIVTDSFTKWTEAFPVRDMEGATTASVLVHEWFCRYGLPEEILSDQGRTFESELMKSVCVLLDVRKLRTSAYHAQGNGQVERFNRTLLGMLSVTAREQPFDWDEQVPLHLLAYRTSVHSSTGITPFQAVFGREAKLPADIMYGPPPEQADQMNMHVYASKLRGNLEAAYARARKYIGQAQKRQKELFDKRVNFKPLCAGELVWLLDPSRITGKLYQPWTGPFKVVEVVGMVNYKIQRVDRPSLTMVVHYDRLKRSHQRQPHLNEPRNSPELERSVLNRPQRHRRRPATLEGFVDIA</sequence>
<dbReference type="Gene3D" id="2.40.70.10">
    <property type="entry name" value="Acid Proteases"/>
    <property type="match status" value="1"/>
</dbReference>
<feature type="region of interest" description="Disordered" evidence="9">
    <location>
        <begin position="203"/>
        <end position="230"/>
    </location>
</feature>
<feature type="region of interest" description="Disordered" evidence="9">
    <location>
        <begin position="1324"/>
        <end position="1354"/>
    </location>
</feature>
<dbReference type="CDD" id="cd01647">
    <property type="entry name" value="RT_LTR"/>
    <property type="match status" value="1"/>
</dbReference>
<dbReference type="InterPro" id="IPR041588">
    <property type="entry name" value="Integrase_H2C2"/>
</dbReference>
<dbReference type="FunFam" id="1.10.340.70:FF:000001">
    <property type="entry name" value="Retrovirus-related Pol polyprotein from transposon gypsy-like Protein"/>
    <property type="match status" value="1"/>
</dbReference>
<dbReference type="PANTHER" id="PTHR37984:SF5">
    <property type="entry name" value="PROTEIN NYNRIN-LIKE"/>
    <property type="match status" value="1"/>
</dbReference>
<dbReference type="InterPro" id="IPR000477">
    <property type="entry name" value="RT_dom"/>
</dbReference>
<name>A0A5S6QGI7_TRIMR</name>
<dbReference type="CDD" id="cd00303">
    <property type="entry name" value="retropepsin_like"/>
    <property type="match status" value="1"/>
</dbReference>
<evidence type="ECO:0000256" key="3">
    <source>
        <dbReference type="ARBA" id="ARBA00022679"/>
    </source>
</evidence>
<dbReference type="Proteomes" id="UP000046395">
    <property type="component" value="Unassembled WGS sequence"/>
</dbReference>
<dbReference type="GO" id="GO:0003676">
    <property type="term" value="F:nucleic acid binding"/>
    <property type="evidence" value="ECO:0007669"/>
    <property type="project" value="InterPro"/>
</dbReference>
<dbReference type="Pfam" id="PF22938">
    <property type="entry name" value="Integrase_p58_C"/>
    <property type="match status" value="1"/>
</dbReference>
<dbReference type="GO" id="GO:0006508">
    <property type="term" value="P:proteolysis"/>
    <property type="evidence" value="ECO:0007669"/>
    <property type="project" value="UniProtKB-KW"/>
</dbReference>
<dbReference type="PROSITE" id="PS50878">
    <property type="entry name" value="RT_POL"/>
    <property type="match status" value="1"/>
</dbReference>
<reference evidence="13" key="1">
    <citation type="submission" date="2019-12" db="UniProtKB">
        <authorList>
            <consortium name="WormBaseParasite"/>
        </authorList>
    </citation>
    <scope>IDENTIFICATION</scope>
</reference>
<dbReference type="Gene3D" id="3.10.20.370">
    <property type="match status" value="1"/>
</dbReference>